<proteinExistence type="predicted"/>
<gene>
    <name evidence="3" type="ORF">C8035_v008796</name>
</gene>
<protein>
    <submittedName>
        <fullName evidence="3">Putative transcriptional regulatory protein</fullName>
    </submittedName>
</protein>
<keyword evidence="4" id="KW-1185">Reference proteome</keyword>
<dbReference type="Proteomes" id="UP000295083">
    <property type="component" value="Unassembled WGS sequence"/>
</dbReference>
<feature type="domain" description="Xylanolytic transcriptional activator regulatory" evidence="2">
    <location>
        <begin position="158"/>
        <end position="372"/>
    </location>
</feature>
<sequence length="559" mass="62772">MSSPSRVLQNITRDQFSAESPMQFVGDFNFDTTASEFEAMFQSPRPPATPSAPSLKTAAGSVADADYANGANPQFMGLTSDMDPLLLSHYRFDERGMFGFKELAIHSLQDAPVPHHFLVSKQSLFRRRREEAGLDIHRTEAQQQLEEVIPPDMGARLIKLFFQFVQPRWPIMSETQILDTSSAAAYLLAAIYAISLPFAVHDDRLSVDVAYDKPPYPALSRIISSYLEYEAHSPSISVAQTLLLLVLRPSSDPMVADASYRWDLMGKLVSCATTLGLHLDAASWAIPTWQRSQRRRMSFLIFAVDKWLACSLGRPPFIHSDNWSVTSLDRGDFADAGLQQRDQDQLFDYSRTTEVLEAVLSKLYSLRAISKLSAHPAETLAITQPILGDIDNNVDDSEFISAFLHLSRYYVQLMVLRAELRPWLTRKPMSDHRTEALTGIDPQSTRGKVRVCTSALSEIIRTLSPDADVAFWPAWSQFMFSSISFTLMTMAVTSPTLEEASAWISDLQVTRRVLRLKVASFPFLRLGLLRIDALFWRGITNVLHLKPHVAEAFRAAESS</sequence>
<dbReference type="InterPro" id="IPR050797">
    <property type="entry name" value="Carb_Metab_Trans_Reg"/>
</dbReference>
<evidence type="ECO:0000313" key="3">
    <source>
        <dbReference type="EMBL" id="TDZ36833.1"/>
    </source>
</evidence>
<name>A0A4R8QR42_9PEZI</name>
<comment type="caution">
    <text evidence="3">The sequence shown here is derived from an EMBL/GenBank/DDBJ whole genome shotgun (WGS) entry which is preliminary data.</text>
</comment>
<dbReference type="PANTHER" id="PTHR31668">
    <property type="entry name" value="GLUCOSE TRANSPORT TRANSCRIPTION REGULATOR RGT1-RELATED-RELATED"/>
    <property type="match status" value="1"/>
</dbReference>
<dbReference type="InterPro" id="IPR007219">
    <property type="entry name" value="XnlR_reg_dom"/>
</dbReference>
<accession>A0A4R8QR42</accession>
<dbReference type="GO" id="GO:0005634">
    <property type="term" value="C:nucleus"/>
    <property type="evidence" value="ECO:0007669"/>
    <property type="project" value="TreeGrafter"/>
</dbReference>
<dbReference type="Pfam" id="PF04082">
    <property type="entry name" value="Fungal_trans"/>
    <property type="match status" value="1"/>
</dbReference>
<organism evidence="3 4">
    <name type="scientific">Colletotrichum spinosum</name>
    <dbReference type="NCBI Taxonomy" id="1347390"/>
    <lineage>
        <taxon>Eukaryota</taxon>
        <taxon>Fungi</taxon>
        <taxon>Dikarya</taxon>
        <taxon>Ascomycota</taxon>
        <taxon>Pezizomycotina</taxon>
        <taxon>Sordariomycetes</taxon>
        <taxon>Hypocreomycetidae</taxon>
        <taxon>Glomerellales</taxon>
        <taxon>Glomerellaceae</taxon>
        <taxon>Colletotrichum</taxon>
        <taxon>Colletotrichum orbiculare species complex</taxon>
    </lineage>
</organism>
<dbReference type="AlphaFoldDB" id="A0A4R8QR42"/>
<evidence type="ECO:0000259" key="2">
    <source>
        <dbReference type="Pfam" id="PF04082"/>
    </source>
</evidence>
<dbReference type="PANTHER" id="PTHR31668:SF4">
    <property type="entry name" value="TRANSCRIPTIONAL ACTIVATOR PROTEIN DAL81"/>
    <property type="match status" value="1"/>
</dbReference>
<dbReference type="CDD" id="cd12148">
    <property type="entry name" value="fungal_TF_MHR"/>
    <property type="match status" value="1"/>
</dbReference>
<dbReference type="EMBL" id="QAPG01000029">
    <property type="protein sequence ID" value="TDZ36833.1"/>
    <property type="molecule type" value="Genomic_DNA"/>
</dbReference>
<dbReference type="GO" id="GO:0008270">
    <property type="term" value="F:zinc ion binding"/>
    <property type="evidence" value="ECO:0007669"/>
    <property type="project" value="InterPro"/>
</dbReference>
<keyword evidence="1" id="KW-0539">Nucleus</keyword>
<dbReference type="GO" id="GO:0001080">
    <property type="term" value="P:nitrogen catabolite activation of transcription from RNA polymerase II promoter"/>
    <property type="evidence" value="ECO:0007669"/>
    <property type="project" value="TreeGrafter"/>
</dbReference>
<evidence type="ECO:0000256" key="1">
    <source>
        <dbReference type="ARBA" id="ARBA00023242"/>
    </source>
</evidence>
<dbReference type="GO" id="GO:0003677">
    <property type="term" value="F:DNA binding"/>
    <property type="evidence" value="ECO:0007669"/>
    <property type="project" value="InterPro"/>
</dbReference>
<reference evidence="3 4" key="1">
    <citation type="submission" date="2018-11" db="EMBL/GenBank/DDBJ databases">
        <title>Genome sequence and assembly of Colletotrichum spinosum.</title>
        <authorList>
            <person name="Gan P."/>
            <person name="Shirasu K."/>
        </authorList>
    </citation>
    <scope>NUCLEOTIDE SEQUENCE [LARGE SCALE GENOMIC DNA]</scope>
    <source>
        <strain evidence="3 4">CBS 515.97</strain>
    </source>
</reference>
<evidence type="ECO:0000313" key="4">
    <source>
        <dbReference type="Proteomes" id="UP000295083"/>
    </source>
</evidence>
<dbReference type="GO" id="GO:0006351">
    <property type="term" value="P:DNA-templated transcription"/>
    <property type="evidence" value="ECO:0007669"/>
    <property type="project" value="InterPro"/>
</dbReference>